<feature type="domain" description="Suppressor of fused-like" evidence="1">
    <location>
        <begin position="23"/>
        <end position="172"/>
    </location>
</feature>
<proteinExistence type="predicted"/>
<name>A0ABW5GI77_9PSEU</name>
<protein>
    <submittedName>
        <fullName evidence="2">Suppressor of fused domain protein</fullName>
    </submittedName>
</protein>
<organism evidence="2 3">
    <name type="scientific">Amycolatopsis samaneae</name>
    <dbReference type="NCBI Taxonomy" id="664691"/>
    <lineage>
        <taxon>Bacteria</taxon>
        <taxon>Bacillati</taxon>
        <taxon>Actinomycetota</taxon>
        <taxon>Actinomycetes</taxon>
        <taxon>Pseudonocardiales</taxon>
        <taxon>Pseudonocardiaceae</taxon>
        <taxon>Amycolatopsis</taxon>
    </lineage>
</organism>
<dbReference type="Pfam" id="PF05076">
    <property type="entry name" value="SUFU"/>
    <property type="match status" value="1"/>
</dbReference>
<sequence>MTDPRIDDHFTRHLGDGTVAEQLGGVAIWRHERPEFVSFATHGLADKPITAIYPQELVCSVQPGQDGAALFLLRTTLELILRGNRGLVNNQVIPNGEPLLARTSITGILVSSHPYLEDTFEAVFDTDRRVVAEIMTLIPLTDHEVTQANTAGVDSLIDHLESADPPLLDVTRP</sequence>
<dbReference type="InterPro" id="IPR020941">
    <property type="entry name" value="SUFU-like_domain"/>
</dbReference>
<evidence type="ECO:0000313" key="2">
    <source>
        <dbReference type="EMBL" id="MFD2460551.1"/>
    </source>
</evidence>
<comment type="caution">
    <text evidence="2">The sequence shown here is derived from an EMBL/GenBank/DDBJ whole genome shotgun (WGS) entry which is preliminary data.</text>
</comment>
<dbReference type="Proteomes" id="UP001597419">
    <property type="component" value="Unassembled WGS sequence"/>
</dbReference>
<accession>A0ABW5GI77</accession>
<gene>
    <name evidence="2" type="ORF">ACFSYJ_18225</name>
</gene>
<dbReference type="RefSeq" id="WP_345393686.1">
    <property type="nucleotide sequence ID" value="NZ_BAABHG010000006.1"/>
</dbReference>
<evidence type="ECO:0000313" key="3">
    <source>
        <dbReference type="Proteomes" id="UP001597419"/>
    </source>
</evidence>
<reference evidence="3" key="1">
    <citation type="journal article" date="2019" name="Int. J. Syst. Evol. Microbiol.">
        <title>The Global Catalogue of Microorganisms (GCM) 10K type strain sequencing project: providing services to taxonomists for standard genome sequencing and annotation.</title>
        <authorList>
            <consortium name="The Broad Institute Genomics Platform"/>
            <consortium name="The Broad Institute Genome Sequencing Center for Infectious Disease"/>
            <person name="Wu L."/>
            <person name="Ma J."/>
        </authorList>
    </citation>
    <scope>NUCLEOTIDE SEQUENCE [LARGE SCALE GENOMIC DNA]</scope>
    <source>
        <strain evidence="3">CGMCC 4.7643</strain>
    </source>
</reference>
<dbReference type="EMBL" id="JBHUKU010000009">
    <property type="protein sequence ID" value="MFD2460551.1"/>
    <property type="molecule type" value="Genomic_DNA"/>
</dbReference>
<evidence type="ECO:0000259" key="1">
    <source>
        <dbReference type="Pfam" id="PF05076"/>
    </source>
</evidence>
<keyword evidence="3" id="KW-1185">Reference proteome</keyword>